<feature type="region of interest" description="Disordered" evidence="1">
    <location>
        <begin position="175"/>
        <end position="195"/>
    </location>
</feature>
<dbReference type="Gene3D" id="3.30.420.10">
    <property type="entry name" value="Ribonuclease H-like superfamily/Ribonuclease H"/>
    <property type="match status" value="1"/>
</dbReference>
<dbReference type="PROSITE" id="PS50994">
    <property type="entry name" value="INTEGRASE"/>
    <property type="match status" value="1"/>
</dbReference>
<dbReference type="InterPro" id="IPR036397">
    <property type="entry name" value="RNaseH_sf"/>
</dbReference>
<feature type="region of interest" description="Disordered" evidence="1">
    <location>
        <begin position="717"/>
        <end position="767"/>
    </location>
</feature>
<dbReference type="AlphaFoldDB" id="A0A4Q0M4W0"/>
<protein>
    <submittedName>
        <fullName evidence="3">Transposase</fullName>
    </submittedName>
</protein>
<feature type="compositionally biased region" description="Low complexity" evidence="1">
    <location>
        <begin position="729"/>
        <end position="753"/>
    </location>
</feature>
<evidence type="ECO:0000259" key="2">
    <source>
        <dbReference type="PROSITE" id="PS50994"/>
    </source>
</evidence>
<comment type="caution">
    <text evidence="3">The sequence shown here is derived from an EMBL/GenBank/DDBJ whole genome shotgun (WGS) entry which is preliminary data.</text>
</comment>
<dbReference type="GO" id="GO:0003676">
    <property type="term" value="F:nucleic acid binding"/>
    <property type="evidence" value="ECO:0007669"/>
    <property type="project" value="InterPro"/>
</dbReference>
<evidence type="ECO:0000256" key="1">
    <source>
        <dbReference type="SAM" id="MobiDB-lite"/>
    </source>
</evidence>
<dbReference type="EMBL" id="RYFI01000029">
    <property type="protein sequence ID" value="RXF67955.1"/>
    <property type="molecule type" value="Genomic_DNA"/>
</dbReference>
<organism evidence="3 4">
    <name type="scientific">Hansschlegelia zhihuaiae</name>
    <dbReference type="NCBI Taxonomy" id="405005"/>
    <lineage>
        <taxon>Bacteria</taxon>
        <taxon>Pseudomonadati</taxon>
        <taxon>Pseudomonadota</taxon>
        <taxon>Alphaproteobacteria</taxon>
        <taxon>Hyphomicrobiales</taxon>
        <taxon>Methylopilaceae</taxon>
        <taxon>Hansschlegelia</taxon>
    </lineage>
</organism>
<dbReference type="SUPFAM" id="SSF53098">
    <property type="entry name" value="Ribonuclease H-like"/>
    <property type="match status" value="1"/>
</dbReference>
<keyword evidence="4" id="KW-1185">Reference proteome</keyword>
<gene>
    <name evidence="3" type="ORF">EK403_20745</name>
</gene>
<dbReference type="InterPro" id="IPR012337">
    <property type="entry name" value="RNaseH-like_sf"/>
</dbReference>
<dbReference type="Gene3D" id="1.10.10.60">
    <property type="entry name" value="Homeodomain-like"/>
    <property type="match status" value="1"/>
</dbReference>
<feature type="domain" description="Integrase catalytic" evidence="2">
    <location>
        <begin position="331"/>
        <end position="546"/>
    </location>
</feature>
<evidence type="ECO:0000313" key="4">
    <source>
        <dbReference type="Proteomes" id="UP000289708"/>
    </source>
</evidence>
<reference evidence="3 4" key="1">
    <citation type="submission" date="2018-12" db="EMBL/GenBank/DDBJ databases">
        <title>bacterium Hansschlegelia zhihuaiae S113.</title>
        <authorList>
            <person name="He J."/>
        </authorList>
    </citation>
    <scope>NUCLEOTIDE SEQUENCE [LARGE SCALE GENOMIC DNA]</scope>
    <source>
        <strain evidence="3 4">S 113</strain>
    </source>
</reference>
<dbReference type="Proteomes" id="UP000289708">
    <property type="component" value="Unassembled WGS sequence"/>
</dbReference>
<sequence length="767" mass="85343">MCVAFLHHIERSTVMNLTLSQTIAPTTAKYNFSPLSRITISDPEPRHYVQKARDANIIILTQVTAGDTPTPLSDAPTEIFSHADIGSLLQSKKIEIEPHFFDCARKQLIAQNADIDCAQDIPPEELEYLDFYKRLVDGVEKLRAQTESSLTDDALRPLISRVYWELVAQQAKPIATPETGGNANKLAKGQGSREGRSLPKLICPSTYRTYRKRLNKFQNDLLAIRDGRKTAATLRLPAIVDATVVEVMSRWVQAYLDRNEPTVPALYKQMLHEFEVLNADRLQNGKDELDVPSISTFRRRINKLRPYDVVLAREGAAAAHRQFKIAARHDTGLAPGDRVLMDNWRTNVGALKLPKHFWAGMPDEWRKKIAKTRLSLCLAIDEASRVILGVRLALNPTADVSIKTLEMTARDKTKIAQAAECASTWHHCLTALSVPTDGGAEFRKEFRAVVRDYGATSEVGPAGKPDVRAVVERAFGTIDGQLMQHFTGRTFKSVASKGDYDWEAATNVTVEVLTRCLVRYIVDVYHNQEHSSLGHETPNDAWIRLSDRYGVLPPPSDDQMRAVFGHRDVRVISNRGIRHLGLHYRSRELAVLRQSVGQQPLNIRVDLSNLGSISVQGLNKRWITVPIEMKDFDGVSAQEWIATAEALRRRYANNAKIRRPILLRALAAIRKDGLASAELAGIGPTLLSSEMVRDHETNLFASFDIEVATERGRALEGLDEDEPDDAAPDDQAPVAPADSADSAETVVKRSSPTGRRRGSGADFLGED</sequence>
<dbReference type="OrthoDB" id="5287589at2"/>
<dbReference type="Pfam" id="PF09299">
    <property type="entry name" value="Mu-transpos_C"/>
    <property type="match status" value="1"/>
</dbReference>
<proteinExistence type="predicted"/>
<dbReference type="InterPro" id="IPR015378">
    <property type="entry name" value="Transposase-like_Mu_C"/>
</dbReference>
<dbReference type="GO" id="GO:0015074">
    <property type="term" value="P:DNA integration"/>
    <property type="evidence" value="ECO:0007669"/>
    <property type="project" value="InterPro"/>
</dbReference>
<dbReference type="InterPro" id="IPR001584">
    <property type="entry name" value="Integrase_cat-core"/>
</dbReference>
<feature type="compositionally biased region" description="Acidic residues" evidence="1">
    <location>
        <begin position="717"/>
        <end position="728"/>
    </location>
</feature>
<name>A0A4Q0M4W0_9HYPH</name>
<accession>A0A4Q0M4W0</accession>
<evidence type="ECO:0000313" key="3">
    <source>
        <dbReference type="EMBL" id="RXF67955.1"/>
    </source>
</evidence>